<dbReference type="Gene3D" id="3.40.190.10">
    <property type="entry name" value="Periplasmic binding protein-like II"/>
    <property type="match status" value="2"/>
</dbReference>
<proteinExistence type="inferred from homology"/>
<keyword evidence="3" id="KW-0238">DNA-binding</keyword>
<dbReference type="GO" id="GO:0000976">
    <property type="term" value="F:transcription cis-regulatory region binding"/>
    <property type="evidence" value="ECO:0007669"/>
    <property type="project" value="TreeGrafter"/>
</dbReference>
<evidence type="ECO:0000259" key="7">
    <source>
        <dbReference type="PROSITE" id="PS50931"/>
    </source>
</evidence>
<dbReference type="OrthoDB" id="7840053at2"/>
<dbReference type="InterPro" id="IPR036390">
    <property type="entry name" value="WH_DNA-bd_sf"/>
</dbReference>
<dbReference type="GO" id="GO:0003700">
    <property type="term" value="F:DNA-binding transcription factor activity"/>
    <property type="evidence" value="ECO:0007669"/>
    <property type="project" value="InterPro"/>
</dbReference>
<organism evidence="8 9">
    <name type="scientific">Paracoccus gahaiensis</name>
    <dbReference type="NCBI Taxonomy" id="1706839"/>
    <lineage>
        <taxon>Bacteria</taxon>
        <taxon>Pseudomonadati</taxon>
        <taxon>Pseudomonadota</taxon>
        <taxon>Alphaproteobacteria</taxon>
        <taxon>Rhodobacterales</taxon>
        <taxon>Paracoccaceae</taxon>
        <taxon>Paracoccus</taxon>
    </lineage>
</organism>
<evidence type="ECO:0000256" key="3">
    <source>
        <dbReference type="ARBA" id="ARBA00023125"/>
    </source>
</evidence>
<keyword evidence="4" id="KW-0804">Transcription</keyword>
<dbReference type="SUPFAM" id="SSF53850">
    <property type="entry name" value="Periplasmic binding protein-like II"/>
    <property type="match status" value="1"/>
</dbReference>
<accession>A0A4U0RBG3</accession>
<dbReference type="PANTHER" id="PTHR30126:SF5">
    <property type="entry name" value="HTH-TYPE TRANSCRIPTIONAL ACTIVATOR CMPR"/>
    <property type="match status" value="1"/>
</dbReference>
<dbReference type="NCBIfam" id="NF045990">
    <property type="entry name" value="TransRegCbbRRhodb"/>
    <property type="match status" value="1"/>
</dbReference>
<dbReference type="Gene3D" id="1.10.10.10">
    <property type="entry name" value="Winged helix-like DNA-binding domain superfamily/Winged helix DNA-binding domain"/>
    <property type="match status" value="1"/>
</dbReference>
<dbReference type="SUPFAM" id="SSF46785">
    <property type="entry name" value="Winged helix' DNA-binding domain"/>
    <property type="match status" value="1"/>
</dbReference>
<dbReference type="InterPro" id="IPR000847">
    <property type="entry name" value="LysR_HTH_N"/>
</dbReference>
<comment type="similarity">
    <text evidence="1">Belongs to the LysR transcriptional regulatory family.</text>
</comment>
<gene>
    <name evidence="8" type="ORF">FA743_06340</name>
</gene>
<evidence type="ECO:0000313" key="9">
    <source>
        <dbReference type="Proteomes" id="UP000309747"/>
    </source>
</evidence>
<sequence>MKTDALTLRQLRALRAVADSGSLTLAAAQLGLTPPAIHSQLKSLDDLAGTALLQRAEHGVFRPTAEGRALLVAEGQIATALARAGREIAALRQGHSGTVVLGVVSTGKYFAPFLVATLQRALPRIEVTLRIGNRDAILAALAGDELDLAIMGRPPREPAVISDPVGPHPHIIIAAPDHPLAAQDPVMPGDLLSQTFLSREEGSGTRILMTRFLDRIGEGAPWRAVEMGTNETIKQAVIAGLGIALISQHTCTEELRAGRLTALSAIGLPIQRSWYLLHRADRAPSPATERIRAAIAGLGGSFLPRIAPALP</sequence>
<dbReference type="InterPro" id="IPR005119">
    <property type="entry name" value="LysR_subst-bd"/>
</dbReference>
<dbReference type="EMBL" id="SUNI01000004">
    <property type="protein sequence ID" value="TJZ92485.1"/>
    <property type="molecule type" value="Genomic_DNA"/>
</dbReference>
<dbReference type="RefSeq" id="WP_136885040.1">
    <property type="nucleotide sequence ID" value="NZ_SUNI01000004.1"/>
</dbReference>
<evidence type="ECO:0000256" key="4">
    <source>
        <dbReference type="ARBA" id="ARBA00023163"/>
    </source>
</evidence>
<evidence type="ECO:0000313" key="8">
    <source>
        <dbReference type="EMBL" id="TJZ92485.1"/>
    </source>
</evidence>
<dbReference type="Proteomes" id="UP000309747">
    <property type="component" value="Unassembled WGS sequence"/>
</dbReference>
<dbReference type="PANTHER" id="PTHR30126">
    <property type="entry name" value="HTH-TYPE TRANSCRIPTIONAL REGULATOR"/>
    <property type="match status" value="1"/>
</dbReference>
<dbReference type="AlphaFoldDB" id="A0A4U0RBG3"/>
<feature type="domain" description="HTH lysR-type" evidence="7">
    <location>
        <begin position="6"/>
        <end position="64"/>
    </location>
</feature>
<dbReference type="PROSITE" id="PS50931">
    <property type="entry name" value="HTH_LYSR"/>
    <property type="match status" value="1"/>
</dbReference>
<keyword evidence="2" id="KW-0805">Transcription regulation</keyword>
<reference evidence="8 9" key="1">
    <citation type="submission" date="2019-04" db="EMBL/GenBank/DDBJ databases">
        <authorList>
            <person name="Li J."/>
        </authorList>
    </citation>
    <scope>NUCLEOTIDE SEQUENCE [LARGE SCALE GENOMIC DNA]</scope>
    <source>
        <strain evidence="8 9">KCTC 42687</strain>
    </source>
</reference>
<evidence type="ECO:0000256" key="1">
    <source>
        <dbReference type="ARBA" id="ARBA00009437"/>
    </source>
</evidence>
<protein>
    <recommendedName>
        <fullName evidence="5">HTH-type transcriptional regulator CbbR</fullName>
    </recommendedName>
    <alternativeName>
        <fullName evidence="6">RuBisCO operon transcriptional regulator</fullName>
    </alternativeName>
</protein>
<dbReference type="Pfam" id="PF00126">
    <property type="entry name" value="HTH_1"/>
    <property type="match status" value="1"/>
</dbReference>
<keyword evidence="9" id="KW-1185">Reference proteome</keyword>
<dbReference type="Pfam" id="PF03466">
    <property type="entry name" value="LysR_substrate"/>
    <property type="match status" value="1"/>
</dbReference>
<dbReference type="InterPro" id="IPR036388">
    <property type="entry name" value="WH-like_DNA-bd_sf"/>
</dbReference>
<evidence type="ECO:0000256" key="2">
    <source>
        <dbReference type="ARBA" id="ARBA00023015"/>
    </source>
</evidence>
<evidence type="ECO:0000256" key="6">
    <source>
        <dbReference type="ARBA" id="ARBA00043141"/>
    </source>
</evidence>
<evidence type="ECO:0000256" key="5">
    <source>
        <dbReference type="ARBA" id="ARBA00039279"/>
    </source>
</evidence>
<comment type="caution">
    <text evidence="8">The sequence shown here is derived from an EMBL/GenBank/DDBJ whole genome shotgun (WGS) entry which is preliminary data.</text>
</comment>
<name>A0A4U0RBG3_9RHOB</name>